<reference key="2">
    <citation type="submission" date="2010-03" db="EMBL/GenBank/DDBJ databases">
        <authorList>
            <person name="Ma Z."/>
            <person name="Wang X."/>
            <person name="Liu H."/>
        </authorList>
    </citation>
    <scope>NUCLEOTIDE SEQUENCE</scope>
    <source>
        <strain>MP145</strain>
    </source>
</reference>
<evidence type="ECO:0000313" key="2">
    <source>
        <dbReference type="EMBL" id="ADE19888.1"/>
    </source>
</evidence>
<protein>
    <submittedName>
        <fullName evidence="2">Putative membrane nuclease, lipoprotein</fullName>
    </submittedName>
</protein>
<reference evidence="2 3" key="3">
    <citation type="journal article" date="2011" name="J. Bacteriol.">
        <title>Genome sequences of Mycoplasma alligatoris A21JP2T and Mycoplasma crocodyli MP145T.</title>
        <authorList>
            <person name="Brown D.R."/>
            <person name="Farmerie W.G."/>
            <person name="May M."/>
            <person name="Benders G.A."/>
            <person name="Durkin A.S."/>
            <person name="Hlavinka K."/>
            <person name="Hostetler J."/>
            <person name="Jackson J."/>
            <person name="Johnson J."/>
            <person name="Miller R.H."/>
            <person name="Paralanov V."/>
            <person name="Radune D."/>
            <person name="Szczypinski B."/>
            <person name="Glass J.I."/>
        </authorList>
    </citation>
    <scope>NUCLEOTIDE SEQUENCE [LARGE SCALE GENOMIC DNA]</scope>
    <source>
        <strain evidence="3">ATCC 51981 / MP145</strain>
    </source>
</reference>
<dbReference type="SUPFAM" id="SSF56219">
    <property type="entry name" value="DNase I-like"/>
    <property type="match status" value="1"/>
</dbReference>
<dbReference type="InterPro" id="IPR005135">
    <property type="entry name" value="Endo/exonuclease/phosphatase"/>
</dbReference>
<dbReference type="Gene3D" id="3.60.10.10">
    <property type="entry name" value="Endonuclease/exonuclease/phosphatase"/>
    <property type="match status" value="1"/>
</dbReference>
<keyword evidence="2" id="KW-0449">Lipoprotein</keyword>
<dbReference type="KEGG" id="mcd:MCRO_0442"/>
<name>D5E5M8_MYCCM</name>
<keyword evidence="3" id="KW-1185">Reference proteome</keyword>
<dbReference type="GO" id="GO:0003824">
    <property type="term" value="F:catalytic activity"/>
    <property type="evidence" value="ECO:0007669"/>
    <property type="project" value="InterPro"/>
</dbReference>
<dbReference type="NCBIfam" id="NF045851">
    <property type="entry name" value="mem_nucl_MnuA"/>
    <property type="match status" value="1"/>
</dbReference>
<dbReference type="OrthoDB" id="403989at2"/>
<dbReference type="PROSITE" id="PS51257">
    <property type="entry name" value="PROKAR_LIPOPROTEIN"/>
    <property type="match status" value="1"/>
</dbReference>
<dbReference type="Pfam" id="PF03372">
    <property type="entry name" value="Exo_endo_phos"/>
    <property type="match status" value="1"/>
</dbReference>
<sequence length="687" mass="78569">MNKKNIRNLIKNTLKVATVATLTTFPLITFSCLFDKKEQKESASERFKKYSEKLRFISNKKLKKSSIEKHEFNNVFIIEGNDNVKYNIIYNTVEVEKDKLIIKYQITDSITGELSEIFSYSLDLKTILDTSEVKTKIEKDLSDLEVKKVTINIKELSDEQYPTKLPSEVNQKDLLFANYQEDKYELKVTNFIQDDENGILKFSYHLVLKSNKTIISEILNEEIDTFKKNSSNGINPKINEKELIDKEILKVNLHIKDLEISQYSSKLPTELSALDIIYSNYNENKYSIETLNFLPNDEEGKITFDYVLKLKTNDSITSNIIKKEIIGFKIFTVDPTTPPIIPINPTTSKKELKVGHWNVLNFGSKNLNIDSPKVYALANIIKNANFDLIGLTEINYDAADSVKLIIDYLNNKDKISKWNYVFQPIDQASLSNSNTNTKEQVAIVYKSSIFEPKSFNNNKMGDSYAGSFKGIKTSNILMYKRPLYAHNFNLIGLNKSFTFVFGHFDSPGYKSGVEQSSGKSFEYDNVSYSLATSQGEFEAFEAIRLNDALKYFDSIDGDSTILFGGDTNIKYGNNDLFKSAEKNGYELLYGDSKSNDQKYATSLKSRDLGYSEPYDKILFKEAVGVDIISEKENATLDFKIDIINAFNNNLIDKNEFIKMIDTKYDTDIKKIRFISDHAPVFAKIVIK</sequence>
<dbReference type="RefSeq" id="WP_013054664.1">
    <property type="nucleotide sequence ID" value="NC_014014.1"/>
</dbReference>
<gene>
    <name evidence="2" type="ordered locus">MCRO_0442</name>
</gene>
<proteinExistence type="predicted"/>
<dbReference type="HOGENOM" id="CLU_423246_0_0_14"/>
<dbReference type="eggNOG" id="COG2374">
    <property type="taxonomic scope" value="Bacteria"/>
</dbReference>
<evidence type="ECO:0000259" key="1">
    <source>
        <dbReference type="Pfam" id="PF03372"/>
    </source>
</evidence>
<dbReference type="AlphaFoldDB" id="D5E5M8"/>
<organism evidence="2 3">
    <name type="scientific">Mycoplasma crocodyli (strain ATCC 51981 / MP145)</name>
    <dbReference type="NCBI Taxonomy" id="512564"/>
    <lineage>
        <taxon>Bacteria</taxon>
        <taxon>Bacillati</taxon>
        <taxon>Mycoplasmatota</taxon>
        <taxon>Mollicutes</taxon>
        <taxon>Mycoplasmataceae</taxon>
        <taxon>Mycoplasma</taxon>
    </lineage>
</organism>
<dbReference type="STRING" id="512564.MCRO_0442"/>
<dbReference type="Proteomes" id="UP000001845">
    <property type="component" value="Chromosome"/>
</dbReference>
<reference evidence="3" key="1">
    <citation type="submission" date="2010-03" db="EMBL/GenBank/DDBJ databases">
        <title>The complete genome of Mycoplasma crocodyli MP145.</title>
        <authorList>
            <person name="Glass J.I."/>
            <person name="Durkin A.S."/>
            <person name="Hostetler J."/>
            <person name="Jackson J."/>
            <person name="Johnson J."/>
            <person name="May M.A."/>
            <person name="Paralanov V."/>
            <person name="Radune D."/>
            <person name="Szczypinski B."/>
            <person name="Brown D.R."/>
        </authorList>
    </citation>
    <scope>NUCLEOTIDE SEQUENCE [LARGE SCALE GENOMIC DNA]</scope>
    <source>
        <strain evidence="3">ATCC 51981 / MP145</strain>
    </source>
</reference>
<dbReference type="InterPro" id="IPR036691">
    <property type="entry name" value="Endo/exonu/phosph_ase_sf"/>
</dbReference>
<dbReference type="EMBL" id="CP001991">
    <property type="protein sequence ID" value="ADE19888.1"/>
    <property type="molecule type" value="Genomic_DNA"/>
</dbReference>
<evidence type="ECO:0000313" key="3">
    <source>
        <dbReference type="Proteomes" id="UP000001845"/>
    </source>
</evidence>
<feature type="domain" description="Endonuclease/exonuclease/phosphatase" evidence="1">
    <location>
        <begin position="356"/>
        <end position="583"/>
    </location>
</feature>
<accession>D5E5M8</accession>